<dbReference type="AlphaFoldDB" id="A0A1X7MVH9"/>
<dbReference type="EMBL" id="FXBJ01000002">
    <property type="protein sequence ID" value="SMH27996.1"/>
    <property type="molecule type" value="Genomic_DNA"/>
</dbReference>
<evidence type="ECO:0000256" key="3">
    <source>
        <dbReference type="ARBA" id="ARBA00023163"/>
    </source>
</evidence>
<dbReference type="STRING" id="1073423.SAMN04488700_0815"/>
<feature type="domain" description="HTH marR-type" evidence="4">
    <location>
        <begin position="4"/>
        <end position="136"/>
    </location>
</feature>
<keyword evidence="6" id="KW-1185">Reference proteome</keyword>
<dbReference type="GO" id="GO:0003700">
    <property type="term" value="F:DNA-binding transcription factor activity"/>
    <property type="evidence" value="ECO:0007669"/>
    <property type="project" value="InterPro"/>
</dbReference>
<keyword evidence="1" id="KW-0805">Transcription regulation</keyword>
<proteinExistence type="predicted"/>
<accession>A0A1X7MVH9</accession>
<dbReference type="Proteomes" id="UP000193435">
    <property type="component" value="Unassembled WGS sequence"/>
</dbReference>
<evidence type="ECO:0000313" key="5">
    <source>
        <dbReference type="EMBL" id="SMH27996.1"/>
    </source>
</evidence>
<dbReference type="InterPro" id="IPR027395">
    <property type="entry name" value="WH_DNA-bd_dom"/>
</dbReference>
<dbReference type="GO" id="GO:0003677">
    <property type="term" value="F:DNA binding"/>
    <property type="evidence" value="ECO:0007669"/>
    <property type="project" value="UniProtKB-KW"/>
</dbReference>
<evidence type="ECO:0000313" key="6">
    <source>
        <dbReference type="Proteomes" id="UP000193435"/>
    </source>
</evidence>
<evidence type="ECO:0000256" key="1">
    <source>
        <dbReference type="ARBA" id="ARBA00023015"/>
    </source>
</evidence>
<dbReference type="PANTHER" id="PTHR42756:SF1">
    <property type="entry name" value="TRANSCRIPTIONAL REPRESSOR OF EMRAB OPERON"/>
    <property type="match status" value="1"/>
</dbReference>
<dbReference type="Gene3D" id="1.10.10.10">
    <property type="entry name" value="Winged helix-like DNA-binding domain superfamily/Winged helix DNA-binding domain"/>
    <property type="match status" value="1"/>
</dbReference>
<protein>
    <submittedName>
        <fullName evidence="5">Transcriptional regulator, MarR family</fullName>
    </submittedName>
</protein>
<dbReference type="SUPFAM" id="SSF46785">
    <property type="entry name" value="Winged helix' DNA-binding domain"/>
    <property type="match status" value="1"/>
</dbReference>
<sequence length="145" mass="16815">MTTNIKLMVVFGKMARTLQENLSKNLEELGMPFSLYPILAYLNEVEKAKTQKLGEVAVISSGTITHTVNKLLKLNYVEKIQDEQDKRVFWIQITKEGKKRFMEVHLKHMEYLDELLKEFSEEDKTALIELMKLFGKGITKTSESE</sequence>
<name>A0A1X7MVH9_9LACT</name>
<keyword evidence="2" id="KW-0238">DNA-binding</keyword>
<dbReference type="PROSITE" id="PS50995">
    <property type="entry name" value="HTH_MARR_2"/>
    <property type="match status" value="1"/>
</dbReference>
<dbReference type="InterPro" id="IPR036388">
    <property type="entry name" value="WH-like_DNA-bd_sf"/>
</dbReference>
<dbReference type="Pfam" id="PF13601">
    <property type="entry name" value="HTH_34"/>
    <property type="match status" value="1"/>
</dbReference>
<dbReference type="InterPro" id="IPR000835">
    <property type="entry name" value="HTH_MarR-typ"/>
</dbReference>
<dbReference type="InterPro" id="IPR036390">
    <property type="entry name" value="WH_DNA-bd_sf"/>
</dbReference>
<dbReference type="OrthoDB" id="2295641at2"/>
<dbReference type="PRINTS" id="PR00598">
    <property type="entry name" value="HTHMARR"/>
</dbReference>
<evidence type="ECO:0000256" key="2">
    <source>
        <dbReference type="ARBA" id="ARBA00023125"/>
    </source>
</evidence>
<evidence type="ECO:0000259" key="4">
    <source>
        <dbReference type="PROSITE" id="PS50995"/>
    </source>
</evidence>
<reference evidence="5 6" key="1">
    <citation type="submission" date="2017-04" db="EMBL/GenBank/DDBJ databases">
        <authorList>
            <person name="Afonso C.L."/>
            <person name="Miller P.J."/>
            <person name="Scott M.A."/>
            <person name="Spackman E."/>
            <person name="Goraichik I."/>
            <person name="Dimitrov K.M."/>
            <person name="Suarez D.L."/>
            <person name="Swayne D.E."/>
        </authorList>
    </citation>
    <scope>NUCLEOTIDE SEQUENCE [LARGE SCALE GENOMIC DNA]</scope>
    <source>
        <strain evidence="5 6">LMG26642</strain>
    </source>
</reference>
<dbReference type="SMART" id="SM00347">
    <property type="entry name" value="HTH_MARR"/>
    <property type="match status" value="1"/>
</dbReference>
<keyword evidence="3" id="KW-0804">Transcription</keyword>
<dbReference type="PANTHER" id="PTHR42756">
    <property type="entry name" value="TRANSCRIPTIONAL REGULATOR, MARR"/>
    <property type="match status" value="1"/>
</dbReference>
<dbReference type="RefSeq" id="WP_085559059.1">
    <property type="nucleotide sequence ID" value="NZ_FOAH01000023.1"/>
</dbReference>
<organism evidence="5 6">
    <name type="scientific">Carnobacterium iners</name>
    <dbReference type="NCBI Taxonomy" id="1073423"/>
    <lineage>
        <taxon>Bacteria</taxon>
        <taxon>Bacillati</taxon>
        <taxon>Bacillota</taxon>
        <taxon>Bacilli</taxon>
        <taxon>Lactobacillales</taxon>
        <taxon>Carnobacteriaceae</taxon>
        <taxon>Carnobacterium</taxon>
    </lineage>
</organism>
<gene>
    <name evidence="5" type="ORF">SAMN04488700_0815</name>
</gene>